<keyword evidence="3" id="KW-1185">Reference proteome</keyword>
<dbReference type="RefSeq" id="WP_434026366.1">
    <property type="nucleotide sequence ID" value="NZ_BNBA01000024.1"/>
</dbReference>
<organism evidence="2 3">
    <name type="scientific">Xanthomonas boreopolis</name>
    <dbReference type="NCBI Taxonomy" id="86183"/>
    <lineage>
        <taxon>Bacteria</taxon>
        <taxon>Pseudomonadati</taxon>
        <taxon>Pseudomonadota</taxon>
        <taxon>Gammaproteobacteria</taxon>
        <taxon>Lysobacterales</taxon>
        <taxon>Lysobacteraceae</taxon>
        <taxon>Xanthomonas</taxon>
    </lineage>
</organism>
<sequence length="131" mass="14169">MPVLRPFARPRLWQGLWWLGVAVVFAVCLLPAPDLPQVPEGGDKVEHFLAYFLLAAASAQLHARRATLWRPALGLLLMGVLIEVLQGALTATRSADPADALADAVGVVAGLALAWTPARGWLQALDRKLFR</sequence>
<proteinExistence type="predicted"/>
<protein>
    <submittedName>
        <fullName evidence="2">Membrane protein</fullName>
    </submittedName>
</protein>
<keyword evidence="1" id="KW-1133">Transmembrane helix</keyword>
<dbReference type="EMBL" id="BNBA01000024">
    <property type="protein sequence ID" value="GHH57070.1"/>
    <property type="molecule type" value="Genomic_DNA"/>
</dbReference>
<feature type="transmembrane region" description="Helical" evidence="1">
    <location>
        <begin position="104"/>
        <end position="122"/>
    </location>
</feature>
<dbReference type="NCBIfam" id="NF037970">
    <property type="entry name" value="vanZ_1"/>
    <property type="match status" value="1"/>
</dbReference>
<feature type="transmembrane region" description="Helical" evidence="1">
    <location>
        <begin position="12"/>
        <end position="33"/>
    </location>
</feature>
<reference evidence="2" key="1">
    <citation type="journal article" date="2014" name="Int. J. Syst. Evol. Microbiol.">
        <title>Complete genome sequence of Corynebacterium casei LMG S-19264T (=DSM 44701T), isolated from a smear-ripened cheese.</title>
        <authorList>
            <consortium name="US DOE Joint Genome Institute (JGI-PGF)"/>
            <person name="Walter F."/>
            <person name="Albersmeier A."/>
            <person name="Kalinowski J."/>
            <person name="Ruckert C."/>
        </authorList>
    </citation>
    <scope>NUCLEOTIDE SEQUENCE</scope>
    <source>
        <strain evidence="2">JCM 13306</strain>
    </source>
</reference>
<dbReference type="PANTHER" id="PTHR28008">
    <property type="entry name" value="DOMAIN PROTEIN, PUTATIVE (AFU_ORTHOLOGUE AFUA_3G10980)-RELATED"/>
    <property type="match status" value="1"/>
</dbReference>
<dbReference type="AlphaFoldDB" id="A0A919KIU7"/>
<evidence type="ECO:0000313" key="3">
    <source>
        <dbReference type="Proteomes" id="UP000623958"/>
    </source>
</evidence>
<keyword evidence="1" id="KW-0472">Membrane</keyword>
<dbReference type="PANTHER" id="PTHR28008:SF1">
    <property type="entry name" value="DOMAIN PROTEIN, PUTATIVE (AFU_ORTHOLOGUE AFUA_3G10980)-RELATED"/>
    <property type="match status" value="1"/>
</dbReference>
<dbReference type="Proteomes" id="UP000623958">
    <property type="component" value="Unassembled WGS sequence"/>
</dbReference>
<reference evidence="2" key="2">
    <citation type="submission" date="2020-09" db="EMBL/GenBank/DDBJ databases">
        <authorList>
            <person name="Sun Q."/>
            <person name="Ohkuma M."/>
        </authorList>
    </citation>
    <scope>NUCLEOTIDE SEQUENCE</scope>
    <source>
        <strain evidence="2">JCM 13306</strain>
    </source>
</reference>
<name>A0A919KIU7_9XANT</name>
<evidence type="ECO:0000256" key="1">
    <source>
        <dbReference type="SAM" id="Phobius"/>
    </source>
</evidence>
<comment type="caution">
    <text evidence="2">The sequence shown here is derived from an EMBL/GenBank/DDBJ whole genome shotgun (WGS) entry which is preliminary data.</text>
</comment>
<feature type="transmembrane region" description="Helical" evidence="1">
    <location>
        <begin position="73"/>
        <end position="92"/>
    </location>
</feature>
<feature type="transmembrane region" description="Helical" evidence="1">
    <location>
        <begin position="45"/>
        <end position="61"/>
    </location>
</feature>
<accession>A0A919KIU7</accession>
<evidence type="ECO:0000313" key="2">
    <source>
        <dbReference type="EMBL" id="GHH57070.1"/>
    </source>
</evidence>
<keyword evidence="1" id="KW-0812">Transmembrane</keyword>
<gene>
    <name evidence="2" type="ORF">GCM10009090_27680</name>
</gene>